<evidence type="ECO:0008006" key="3">
    <source>
        <dbReference type="Google" id="ProtNLM"/>
    </source>
</evidence>
<comment type="caution">
    <text evidence="1">The sequence shown here is derived from an EMBL/GenBank/DDBJ whole genome shotgun (WGS) entry which is preliminary data.</text>
</comment>
<dbReference type="AlphaFoldDB" id="A0A4C1VX01"/>
<reference evidence="1 2" key="1">
    <citation type="journal article" date="2019" name="Commun. Biol.">
        <title>The bagworm genome reveals a unique fibroin gene that provides high tensile strength.</title>
        <authorList>
            <person name="Kono N."/>
            <person name="Nakamura H."/>
            <person name="Ohtoshi R."/>
            <person name="Tomita M."/>
            <person name="Numata K."/>
            <person name="Arakawa K."/>
        </authorList>
    </citation>
    <scope>NUCLEOTIDE SEQUENCE [LARGE SCALE GENOMIC DNA]</scope>
</reference>
<dbReference type="OrthoDB" id="416454at2759"/>
<protein>
    <recommendedName>
        <fullName evidence="3">RNA-directed DNA polymerase from mobile element jockey</fullName>
    </recommendedName>
</protein>
<dbReference type="SUPFAM" id="SSF56219">
    <property type="entry name" value="DNase I-like"/>
    <property type="match status" value="1"/>
</dbReference>
<dbReference type="InterPro" id="IPR036691">
    <property type="entry name" value="Endo/exonu/phosph_ase_sf"/>
</dbReference>
<gene>
    <name evidence="1" type="ORF">EVAR_40560_1</name>
</gene>
<sequence length="96" mass="10658">MTPKHCSKVGLHNPGSLAKNHDELILAVTQHSLDILAINESWLLSKEEERASSLPGFTLRPPKGCGGRGGRTAFYVRRGIRIRICERPVFVPVEQI</sequence>
<evidence type="ECO:0000313" key="1">
    <source>
        <dbReference type="EMBL" id="GBP43120.1"/>
    </source>
</evidence>
<dbReference type="Proteomes" id="UP000299102">
    <property type="component" value="Unassembled WGS sequence"/>
</dbReference>
<proteinExistence type="predicted"/>
<accession>A0A4C1VX01</accession>
<dbReference type="Gene3D" id="3.60.10.10">
    <property type="entry name" value="Endonuclease/exonuclease/phosphatase"/>
    <property type="match status" value="1"/>
</dbReference>
<evidence type="ECO:0000313" key="2">
    <source>
        <dbReference type="Proteomes" id="UP000299102"/>
    </source>
</evidence>
<dbReference type="EMBL" id="BGZK01000430">
    <property type="protein sequence ID" value="GBP43120.1"/>
    <property type="molecule type" value="Genomic_DNA"/>
</dbReference>
<organism evidence="1 2">
    <name type="scientific">Eumeta variegata</name>
    <name type="common">Bagworm moth</name>
    <name type="synonym">Eumeta japonica</name>
    <dbReference type="NCBI Taxonomy" id="151549"/>
    <lineage>
        <taxon>Eukaryota</taxon>
        <taxon>Metazoa</taxon>
        <taxon>Ecdysozoa</taxon>
        <taxon>Arthropoda</taxon>
        <taxon>Hexapoda</taxon>
        <taxon>Insecta</taxon>
        <taxon>Pterygota</taxon>
        <taxon>Neoptera</taxon>
        <taxon>Endopterygota</taxon>
        <taxon>Lepidoptera</taxon>
        <taxon>Glossata</taxon>
        <taxon>Ditrysia</taxon>
        <taxon>Tineoidea</taxon>
        <taxon>Psychidae</taxon>
        <taxon>Oiketicinae</taxon>
        <taxon>Eumeta</taxon>
    </lineage>
</organism>
<keyword evidence="2" id="KW-1185">Reference proteome</keyword>
<name>A0A4C1VX01_EUMVA</name>